<sequence>MDPWTVPTLRTGRLTLSTSLVMRTQGVNDLFVNPSQDRLRGEVAPSPSSGVSMLQLNTENGELFALYPTNYPSILKDRVPGSDRPWELLTTVGVPVGLAEPEAEWKKIVDKINEIWSVLVTAHKKVYSGNLLSYTVFAVPVHLHKEHKFRALERQILQEMGTYLDQENIKIADKGVAILFFKEEAEGDLPTSYFIEIRRE</sequence>
<protein>
    <submittedName>
        <fullName evidence="1">Uncharacterized protein</fullName>
    </submittedName>
</protein>
<dbReference type="VEuPathDB" id="AmoebaDB:ACA1_061430"/>
<keyword evidence="2" id="KW-1185">Reference proteome</keyword>
<evidence type="ECO:0000313" key="2">
    <source>
        <dbReference type="Proteomes" id="UP000011083"/>
    </source>
</evidence>
<dbReference type="Proteomes" id="UP000011083">
    <property type="component" value="Unassembled WGS sequence"/>
</dbReference>
<dbReference type="KEGG" id="acan:ACA1_061430"/>
<dbReference type="GeneID" id="14918474"/>
<reference evidence="1 2" key="1">
    <citation type="journal article" date="2013" name="Genome Biol.">
        <title>Genome of Acanthamoeba castellanii highlights extensive lateral gene transfer and early evolution of tyrosine kinase signaling.</title>
        <authorList>
            <person name="Clarke M."/>
            <person name="Lohan A.J."/>
            <person name="Liu B."/>
            <person name="Lagkouvardos I."/>
            <person name="Roy S."/>
            <person name="Zafar N."/>
            <person name="Bertelli C."/>
            <person name="Schilde C."/>
            <person name="Kianianmomeni A."/>
            <person name="Burglin T.R."/>
            <person name="Frech C."/>
            <person name="Turcotte B."/>
            <person name="Kopec K.O."/>
            <person name="Synnott J.M."/>
            <person name="Choo C."/>
            <person name="Paponov I."/>
            <person name="Finkler A."/>
            <person name="Soon Heng Tan C."/>
            <person name="Hutchins A.P."/>
            <person name="Weinmeier T."/>
            <person name="Rattei T."/>
            <person name="Chu J.S."/>
            <person name="Gimenez G."/>
            <person name="Irimia M."/>
            <person name="Rigden D.J."/>
            <person name="Fitzpatrick D.A."/>
            <person name="Lorenzo-Morales J."/>
            <person name="Bateman A."/>
            <person name="Chiu C.H."/>
            <person name="Tang P."/>
            <person name="Hegemann P."/>
            <person name="Fromm H."/>
            <person name="Raoult D."/>
            <person name="Greub G."/>
            <person name="Miranda-Saavedra D."/>
            <person name="Chen N."/>
            <person name="Nash P."/>
            <person name="Ginger M.L."/>
            <person name="Horn M."/>
            <person name="Schaap P."/>
            <person name="Caler L."/>
            <person name="Loftus B."/>
        </authorList>
    </citation>
    <scope>NUCLEOTIDE SEQUENCE [LARGE SCALE GENOMIC DNA]</scope>
    <source>
        <strain evidence="1 2">Neff</strain>
    </source>
</reference>
<gene>
    <name evidence="1" type="ORF">ACA1_061430</name>
</gene>
<organism evidence="1 2">
    <name type="scientific">Acanthamoeba castellanii (strain ATCC 30010 / Neff)</name>
    <dbReference type="NCBI Taxonomy" id="1257118"/>
    <lineage>
        <taxon>Eukaryota</taxon>
        <taxon>Amoebozoa</taxon>
        <taxon>Discosea</taxon>
        <taxon>Longamoebia</taxon>
        <taxon>Centramoebida</taxon>
        <taxon>Acanthamoebidae</taxon>
        <taxon>Acanthamoeba</taxon>
    </lineage>
</organism>
<dbReference type="AlphaFoldDB" id="L8GXW4"/>
<dbReference type="EMBL" id="KB007974">
    <property type="protein sequence ID" value="ELR17403.1"/>
    <property type="molecule type" value="Genomic_DNA"/>
</dbReference>
<dbReference type="RefSeq" id="XP_004339416.1">
    <property type="nucleotide sequence ID" value="XM_004339368.1"/>
</dbReference>
<proteinExistence type="predicted"/>
<name>L8GXW4_ACACF</name>
<accession>L8GXW4</accession>
<evidence type="ECO:0000313" key="1">
    <source>
        <dbReference type="EMBL" id="ELR17403.1"/>
    </source>
</evidence>